<dbReference type="InterPro" id="IPR000219">
    <property type="entry name" value="DH_dom"/>
</dbReference>
<dbReference type="STRING" id="126957.T1J9K9"/>
<dbReference type="SUPFAM" id="SSF50729">
    <property type="entry name" value="PH domain-like"/>
    <property type="match status" value="1"/>
</dbReference>
<dbReference type="PROSITE" id="PS00720">
    <property type="entry name" value="RASGEF"/>
    <property type="match status" value="1"/>
</dbReference>
<dbReference type="EMBL" id="JH431976">
    <property type="status" value="NOT_ANNOTATED_CDS"/>
    <property type="molecule type" value="Genomic_DNA"/>
</dbReference>
<dbReference type="AlphaFoldDB" id="T1J9K9"/>
<dbReference type="GO" id="GO:0046982">
    <property type="term" value="F:protein heterodimerization activity"/>
    <property type="evidence" value="ECO:0007669"/>
    <property type="project" value="InterPro"/>
</dbReference>
<reference evidence="7" key="2">
    <citation type="submission" date="2015-02" db="UniProtKB">
        <authorList>
            <consortium name="EnsemblMetazoa"/>
        </authorList>
    </citation>
    <scope>IDENTIFICATION</scope>
</reference>
<feature type="compositionally biased region" description="Polar residues" evidence="3">
    <location>
        <begin position="1126"/>
        <end position="1135"/>
    </location>
</feature>
<feature type="compositionally biased region" description="Pro residues" evidence="3">
    <location>
        <begin position="1060"/>
        <end position="1069"/>
    </location>
</feature>
<dbReference type="InterPro" id="IPR009072">
    <property type="entry name" value="Histone-fold"/>
</dbReference>
<dbReference type="SUPFAM" id="SSF48065">
    <property type="entry name" value="DBL homology domain (DH-domain)"/>
    <property type="match status" value="1"/>
</dbReference>
<dbReference type="InterPro" id="IPR001849">
    <property type="entry name" value="PH_domain"/>
</dbReference>
<name>T1J9K9_STRMM</name>
<dbReference type="PANTHER" id="PTHR23113:SF363">
    <property type="entry name" value="PROTEIN SON OF SEVENLESS"/>
    <property type="match status" value="1"/>
</dbReference>
<dbReference type="CDD" id="cd22915">
    <property type="entry name" value="HFD_SOS1_rpt2"/>
    <property type="match status" value="1"/>
</dbReference>
<dbReference type="OMA" id="KNTHRED"/>
<dbReference type="InterPro" id="IPR035899">
    <property type="entry name" value="DBL_dom_sf"/>
</dbReference>
<dbReference type="Gene3D" id="1.20.870.10">
    <property type="entry name" value="Son of sevenless (SoS) protein Chain: S domain 1"/>
    <property type="match status" value="2"/>
</dbReference>
<dbReference type="Gene3D" id="6.10.250.3060">
    <property type="match status" value="1"/>
</dbReference>
<evidence type="ECO:0000256" key="2">
    <source>
        <dbReference type="PROSITE-ProRule" id="PRU00168"/>
    </source>
</evidence>
<dbReference type="Proteomes" id="UP000014500">
    <property type="component" value="Unassembled WGS sequence"/>
</dbReference>
<dbReference type="InterPro" id="IPR011993">
    <property type="entry name" value="PH-like_dom_sf"/>
</dbReference>
<dbReference type="EnsemblMetazoa" id="SMAR010406-RA">
    <property type="protein sequence ID" value="SMAR010406-PA"/>
    <property type="gene ID" value="SMAR010406"/>
</dbReference>
<dbReference type="InterPro" id="IPR019804">
    <property type="entry name" value="Ras_G-nucl-exch_fac_CS"/>
</dbReference>
<dbReference type="SMART" id="SM00414">
    <property type="entry name" value="H2A"/>
    <property type="match status" value="1"/>
</dbReference>
<dbReference type="Gene3D" id="1.20.900.10">
    <property type="entry name" value="Dbl homology (DH) domain"/>
    <property type="match status" value="1"/>
</dbReference>
<keyword evidence="1 2" id="KW-0344">Guanine-nucleotide releasing factor</keyword>
<dbReference type="PANTHER" id="PTHR23113">
    <property type="entry name" value="GUANINE NUCLEOTIDE EXCHANGE FACTOR"/>
    <property type="match status" value="1"/>
</dbReference>
<dbReference type="HOGENOM" id="CLU_002744_2_1_1"/>
<dbReference type="PROSITE" id="PS50003">
    <property type="entry name" value="PH_DOMAIN"/>
    <property type="match status" value="1"/>
</dbReference>
<dbReference type="GO" id="GO:0030527">
    <property type="term" value="F:structural constituent of chromatin"/>
    <property type="evidence" value="ECO:0007669"/>
    <property type="project" value="InterPro"/>
</dbReference>
<dbReference type="Pfam" id="PF22697">
    <property type="entry name" value="SOS1_NGEF_PH"/>
    <property type="match status" value="1"/>
</dbReference>
<dbReference type="InterPro" id="IPR001895">
    <property type="entry name" value="RASGEF_cat_dom"/>
</dbReference>
<proteinExistence type="predicted"/>
<dbReference type="Gene3D" id="1.10.840.10">
    <property type="entry name" value="Ras guanine-nucleotide exchange factors catalytic domain"/>
    <property type="match status" value="2"/>
</dbReference>
<dbReference type="SUPFAM" id="SSF47113">
    <property type="entry name" value="Histone-fold"/>
    <property type="match status" value="1"/>
</dbReference>
<feature type="region of interest" description="Disordered" evidence="3">
    <location>
        <begin position="1094"/>
        <end position="1170"/>
    </location>
</feature>
<feature type="region of interest" description="Disordered" evidence="3">
    <location>
        <begin position="1016"/>
        <end position="1076"/>
    </location>
</feature>
<dbReference type="SUPFAM" id="SSF48366">
    <property type="entry name" value="Ras GEF"/>
    <property type="match status" value="1"/>
</dbReference>
<feature type="compositionally biased region" description="Polar residues" evidence="3">
    <location>
        <begin position="1252"/>
        <end position="1263"/>
    </location>
</feature>
<feature type="compositionally biased region" description="Polar residues" evidence="3">
    <location>
        <begin position="1030"/>
        <end position="1044"/>
    </location>
</feature>
<dbReference type="GO" id="GO:0003677">
    <property type="term" value="F:DNA binding"/>
    <property type="evidence" value="ECO:0007669"/>
    <property type="project" value="InterPro"/>
</dbReference>
<dbReference type="PROSITE" id="PS50010">
    <property type="entry name" value="DH_2"/>
    <property type="match status" value="1"/>
</dbReference>
<dbReference type="InterPro" id="IPR002119">
    <property type="entry name" value="Histone_H2A"/>
</dbReference>
<dbReference type="GO" id="GO:0007265">
    <property type="term" value="P:Ras protein signal transduction"/>
    <property type="evidence" value="ECO:0007669"/>
    <property type="project" value="TreeGrafter"/>
</dbReference>
<dbReference type="PROSITE" id="PS50009">
    <property type="entry name" value="RASGEF_CAT"/>
    <property type="match status" value="1"/>
</dbReference>
<dbReference type="InterPro" id="IPR008937">
    <property type="entry name" value="Ras-like_GEF"/>
</dbReference>
<dbReference type="GO" id="GO:0000786">
    <property type="term" value="C:nucleosome"/>
    <property type="evidence" value="ECO:0007669"/>
    <property type="project" value="InterPro"/>
</dbReference>
<dbReference type="Pfam" id="PF00621">
    <property type="entry name" value="RhoGEF"/>
    <property type="match status" value="1"/>
</dbReference>
<dbReference type="CDD" id="cd01261">
    <property type="entry name" value="PH_SOS"/>
    <property type="match status" value="1"/>
</dbReference>
<dbReference type="SMART" id="SM00233">
    <property type="entry name" value="PH"/>
    <property type="match status" value="1"/>
</dbReference>
<evidence type="ECO:0008006" key="9">
    <source>
        <dbReference type="Google" id="ProtNLM"/>
    </source>
</evidence>
<reference evidence="8" key="1">
    <citation type="submission" date="2011-05" db="EMBL/GenBank/DDBJ databases">
        <authorList>
            <person name="Richards S.R."/>
            <person name="Qu J."/>
            <person name="Jiang H."/>
            <person name="Jhangiani S.N."/>
            <person name="Agravi P."/>
            <person name="Goodspeed R."/>
            <person name="Gross S."/>
            <person name="Mandapat C."/>
            <person name="Jackson L."/>
            <person name="Mathew T."/>
            <person name="Pu L."/>
            <person name="Thornton R."/>
            <person name="Saada N."/>
            <person name="Wilczek-Boney K.B."/>
            <person name="Lee S."/>
            <person name="Kovar C."/>
            <person name="Wu Y."/>
            <person name="Scherer S.E."/>
            <person name="Worley K.C."/>
            <person name="Muzny D.M."/>
            <person name="Gibbs R."/>
        </authorList>
    </citation>
    <scope>NUCLEOTIDE SEQUENCE</scope>
    <source>
        <strain evidence="8">Brora</strain>
    </source>
</reference>
<dbReference type="CDD" id="cd00155">
    <property type="entry name" value="RasGEF"/>
    <property type="match status" value="1"/>
</dbReference>
<sequence>MFSASTAISDQNPYDFENETNALKWKGLFVSALKQVQYQVHSTLTAKEDALEYVESLVLRLLGMLCAAQPHQVSDVEERVRRTFLHPIENWAISEAQSAIEKGKKNNPLVFPVEKIHPLLQKEVLVYKIDYQVSMYIVAVLEYISADILKLAGNYVQNIRHKEITCQDIRVAMCADKVLMDMFYQDEDVAVTIEDEPISRTAGTYDERIKDFLYEEKQYLRDLNMIIKVFREPFVRLSVNKQDVDIVFSNILDIYDFTVTLVGAIEDTLEMTEEKQIPTIGSCFEELAEAAEFDVYDKYAHDTFRSNNRNESRLPYSRDKLFELLQRPDVCYSLQTGGQGFKSAIKYVLPKLQLGPVYHCLQYFEHIKVLLKLTTVDEDRESLEQAEGLLRPLQVVIERLCGGMPRRKFGETSLRIFGHMSRQAALTRMNDLQKTIDGWEGKDIGQCCNEFILDGLLGKIGSGKRLTERHVFLFDGLIIMCKQNNRRTSVTGPVGEFRLKEKYFIRKIEIIDREDTDELKNAFEIAPREQPHVILFSKTAEEKNNWMAALIMLSTRSMLERTLDSILAEEEKKHPLRLPPPEIYRFAEEDSEINIVLEDKELSVGVPLIKGATLLKLVERLTFHMVLNVLRHWVDHHFYDFERDPQLLYNLQWFLGNIRGKSMRKWADSIGKIIQRRSESSDDSREITICHGERSPPKIEWYLGRSIEKFDLLTLHPIELARQLTLHEFDLYRAVKPSELVGSVWTKKNKFKTSPNLLKMIHHSTNFTLWLEKLVVETENYEERVAVVSRIIEVMIVLQDLNNFNGVLEVVSAMNSASVYRLEHTFNGVSHKLIKALEDSKELHSDHYKKYQEKLRSINPPCVPFFGMYLTNILHIEEGNPDFLPNYAEGTIINFSKRRKVAEITGEIQQYQNQPYCLSVEANIRKFVENLNPLEDRNEKEFNDHLYGKSLEIEPRNCKQPSKFVINQWEFRERDIVGHCWQGAVSDVTGGIPHVKYIGPRRFPDSYLKSPGIKARASGRGIVPGPLPSMESTSTLFRTNSRSITSDDREPHSPRVSHTPPTPSTPLTPPHSATSINSVDNSIFANVLISPTGGATTTLSPGPMMTAPNPLPPPLPPRKTREPSIGDTSPKQKQASDAPLLPPRDTSPPPLPPRRDLSHLTGGGTLPRLLSSSSNHLMAARDVGRPILLPRRNSSIDVSATSGGLIPPPIPSPPSVVPRRSSHNGPSPTSPTGPASPVATTTPQLPPRTYRHNVQVNNSSAPR</sequence>
<dbReference type="InterPro" id="IPR055251">
    <property type="entry name" value="SOS1_NGEF_PH"/>
</dbReference>
<dbReference type="Gene3D" id="1.10.20.10">
    <property type="entry name" value="Histone, subunit A"/>
    <property type="match status" value="1"/>
</dbReference>
<dbReference type="SMART" id="SM00147">
    <property type="entry name" value="RasGEF"/>
    <property type="match status" value="1"/>
</dbReference>
<dbReference type="InterPro" id="IPR023578">
    <property type="entry name" value="Ras_GEF_dom_sf"/>
</dbReference>
<protein>
    <recommendedName>
        <fullName evidence="9">Ras-GEF domain-containing protein</fullName>
    </recommendedName>
</protein>
<feature type="domain" description="Ras-GEF" evidence="5">
    <location>
        <begin position="716"/>
        <end position="956"/>
    </location>
</feature>
<evidence type="ECO:0000313" key="8">
    <source>
        <dbReference type="Proteomes" id="UP000014500"/>
    </source>
</evidence>
<accession>T1J9K9</accession>
<evidence type="ECO:0000256" key="3">
    <source>
        <dbReference type="SAM" id="MobiDB-lite"/>
    </source>
</evidence>
<feature type="domain" description="DH" evidence="6">
    <location>
        <begin position="204"/>
        <end position="400"/>
    </location>
</feature>
<dbReference type="CDD" id="cd22914">
    <property type="entry name" value="HFD_SOS1_rpt1"/>
    <property type="match status" value="1"/>
</dbReference>
<feature type="compositionally biased region" description="Pro residues" evidence="3">
    <location>
        <begin position="1206"/>
        <end position="1216"/>
    </location>
</feature>
<keyword evidence="8" id="KW-1185">Reference proteome</keyword>
<dbReference type="PhylomeDB" id="T1J9K9"/>
<dbReference type="PRINTS" id="PR00620">
    <property type="entry name" value="HISTONEH2A"/>
</dbReference>
<dbReference type="Pfam" id="PF00617">
    <property type="entry name" value="RasGEF"/>
    <property type="match status" value="1"/>
</dbReference>
<dbReference type="GO" id="GO:0005886">
    <property type="term" value="C:plasma membrane"/>
    <property type="evidence" value="ECO:0007669"/>
    <property type="project" value="TreeGrafter"/>
</dbReference>
<evidence type="ECO:0000259" key="5">
    <source>
        <dbReference type="PROSITE" id="PS50009"/>
    </source>
</evidence>
<evidence type="ECO:0000313" key="7">
    <source>
        <dbReference type="EnsemblMetazoa" id="SMAR010406-PA"/>
    </source>
</evidence>
<evidence type="ECO:0000259" key="6">
    <source>
        <dbReference type="PROSITE" id="PS50010"/>
    </source>
</evidence>
<dbReference type="GO" id="GO:0005085">
    <property type="term" value="F:guanyl-nucleotide exchange factor activity"/>
    <property type="evidence" value="ECO:0007669"/>
    <property type="project" value="UniProtKB-KW"/>
</dbReference>
<organism evidence="7 8">
    <name type="scientific">Strigamia maritima</name>
    <name type="common">European centipede</name>
    <name type="synonym">Geophilus maritimus</name>
    <dbReference type="NCBI Taxonomy" id="126957"/>
    <lineage>
        <taxon>Eukaryota</taxon>
        <taxon>Metazoa</taxon>
        <taxon>Ecdysozoa</taxon>
        <taxon>Arthropoda</taxon>
        <taxon>Myriapoda</taxon>
        <taxon>Chilopoda</taxon>
        <taxon>Pleurostigmophora</taxon>
        <taxon>Geophilomorpha</taxon>
        <taxon>Linotaeniidae</taxon>
        <taxon>Strigamia</taxon>
    </lineage>
</organism>
<dbReference type="Gene3D" id="2.30.29.30">
    <property type="entry name" value="Pleckstrin-homology domain (PH domain)/Phosphotyrosine-binding domain (PTB)"/>
    <property type="match status" value="1"/>
</dbReference>
<feature type="compositionally biased region" description="Pro residues" evidence="3">
    <location>
        <begin position="1140"/>
        <end position="1152"/>
    </location>
</feature>
<feature type="region of interest" description="Disordered" evidence="3">
    <location>
        <begin position="1199"/>
        <end position="1263"/>
    </location>
</feature>
<dbReference type="FunFam" id="1.10.20.10:FF:000029">
    <property type="entry name" value="son of sevenless homolog 1 isoform X1"/>
    <property type="match status" value="1"/>
</dbReference>
<dbReference type="SMART" id="SM00325">
    <property type="entry name" value="RhoGEF"/>
    <property type="match status" value="1"/>
</dbReference>
<dbReference type="eggNOG" id="KOG3417">
    <property type="taxonomic scope" value="Eukaryota"/>
</dbReference>
<evidence type="ECO:0000259" key="4">
    <source>
        <dbReference type="PROSITE" id="PS50003"/>
    </source>
</evidence>
<feature type="domain" description="PH" evidence="4">
    <location>
        <begin position="450"/>
        <end position="555"/>
    </location>
</feature>
<feature type="compositionally biased region" description="Low complexity" evidence="3">
    <location>
        <begin position="1225"/>
        <end position="1243"/>
    </location>
</feature>
<dbReference type="InterPro" id="IPR036964">
    <property type="entry name" value="RASGEF_cat_dom_sf"/>
</dbReference>
<evidence type="ECO:0000256" key="1">
    <source>
        <dbReference type="ARBA" id="ARBA00022658"/>
    </source>
</evidence>